<organism evidence="1 2">
    <name type="scientific">Actinoplanes sichuanensis</name>
    <dbReference type="NCBI Taxonomy" id="512349"/>
    <lineage>
        <taxon>Bacteria</taxon>
        <taxon>Bacillati</taxon>
        <taxon>Actinomycetota</taxon>
        <taxon>Actinomycetes</taxon>
        <taxon>Micromonosporales</taxon>
        <taxon>Micromonosporaceae</taxon>
        <taxon>Actinoplanes</taxon>
    </lineage>
</organism>
<dbReference type="EMBL" id="JBHTMK010000005">
    <property type="protein sequence ID" value="MFD1364272.1"/>
    <property type="molecule type" value="Genomic_DNA"/>
</dbReference>
<name>A0ABW4A2C7_9ACTN</name>
<gene>
    <name evidence="1" type="ORF">ACFQ5G_02820</name>
</gene>
<proteinExistence type="predicted"/>
<dbReference type="NCBIfam" id="TIGR02678">
    <property type="entry name" value="TIGR02678 family protein"/>
    <property type="match status" value="1"/>
</dbReference>
<dbReference type="Pfam" id="PF09661">
    <property type="entry name" value="DUF2398"/>
    <property type="match status" value="1"/>
</dbReference>
<keyword evidence="2" id="KW-1185">Reference proteome</keyword>
<evidence type="ECO:0000313" key="1">
    <source>
        <dbReference type="EMBL" id="MFD1364272.1"/>
    </source>
</evidence>
<protein>
    <submittedName>
        <fullName evidence="1">TIGR02678 family protein</fullName>
    </submittedName>
</protein>
<sequence length="408" mass="44021">MADDHDIALEAERRRAIRALLAAPLLLPDADEFALVRRHAEWLRTWFGNFLGYRLVVEAGFARLFKPGPGPGRGRPLQRPSGPFTPRMYAYLTLTTAVLLTAPEQVLLSQLVADIRAAAVEAGIELGDAQRPAERRALGAALRQMVAWSGLREEQGSVAGYADDDQAEALLNVDRDVVAHLLATAPGRAATPEDFVVQAADAGPGGSRHRVRRRLIEEPVVYVDELTAADRVWLRREQRRDEQSYLDYAGLQAELRAEGVALLDPDETLTDVTFPGSGTVAQAALLTIGELVVRLRPEPGSLVVGVPVPTAMLDEVVAELAGRHARRWAAQYVQDPAVLQEAVVGLLVSMGLMTRSAATVADTEPAQDIPASVAERAVDVRGARGDALDGTLLLLAAAARYAPEELVR</sequence>
<dbReference type="Proteomes" id="UP001597183">
    <property type="component" value="Unassembled WGS sequence"/>
</dbReference>
<reference evidence="2" key="1">
    <citation type="journal article" date="2019" name="Int. J. Syst. Evol. Microbiol.">
        <title>The Global Catalogue of Microorganisms (GCM) 10K type strain sequencing project: providing services to taxonomists for standard genome sequencing and annotation.</title>
        <authorList>
            <consortium name="The Broad Institute Genomics Platform"/>
            <consortium name="The Broad Institute Genome Sequencing Center for Infectious Disease"/>
            <person name="Wu L."/>
            <person name="Ma J."/>
        </authorList>
    </citation>
    <scope>NUCLEOTIDE SEQUENCE [LARGE SCALE GENOMIC DNA]</scope>
    <source>
        <strain evidence="2">CCM 7526</strain>
    </source>
</reference>
<comment type="caution">
    <text evidence="1">The sequence shown here is derived from an EMBL/GenBank/DDBJ whole genome shotgun (WGS) entry which is preliminary data.</text>
</comment>
<dbReference type="InterPro" id="IPR013494">
    <property type="entry name" value="CHP02678"/>
</dbReference>
<dbReference type="RefSeq" id="WP_317791780.1">
    <property type="nucleotide sequence ID" value="NZ_AP028461.1"/>
</dbReference>
<evidence type="ECO:0000313" key="2">
    <source>
        <dbReference type="Proteomes" id="UP001597183"/>
    </source>
</evidence>
<accession>A0ABW4A2C7</accession>